<feature type="compositionally biased region" description="Basic and acidic residues" evidence="1">
    <location>
        <begin position="129"/>
        <end position="146"/>
    </location>
</feature>
<gene>
    <name evidence="2" type="ORF">FSB_LOCUS4873</name>
</gene>
<dbReference type="EMBL" id="OIVN01000247">
    <property type="protein sequence ID" value="SPC76991.1"/>
    <property type="molecule type" value="Genomic_DNA"/>
</dbReference>
<accession>A0A2N9EQL1</accession>
<organism evidence="2">
    <name type="scientific">Fagus sylvatica</name>
    <name type="common">Beechnut</name>
    <dbReference type="NCBI Taxonomy" id="28930"/>
    <lineage>
        <taxon>Eukaryota</taxon>
        <taxon>Viridiplantae</taxon>
        <taxon>Streptophyta</taxon>
        <taxon>Embryophyta</taxon>
        <taxon>Tracheophyta</taxon>
        <taxon>Spermatophyta</taxon>
        <taxon>Magnoliopsida</taxon>
        <taxon>eudicotyledons</taxon>
        <taxon>Gunneridae</taxon>
        <taxon>Pentapetalae</taxon>
        <taxon>rosids</taxon>
        <taxon>fabids</taxon>
        <taxon>Fagales</taxon>
        <taxon>Fagaceae</taxon>
        <taxon>Fagus</taxon>
    </lineage>
</organism>
<protein>
    <submittedName>
        <fullName evidence="2">Uncharacterized protein</fullName>
    </submittedName>
</protein>
<evidence type="ECO:0000313" key="2">
    <source>
        <dbReference type="EMBL" id="SPC76991.1"/>
    </source>
</evidence>
<reference evidence="2" key="1">
    <citation type="submission" date="2018-02" db="EMBL/GenBank/DDBJ databases">
        <authorList>
            <person name="Cohen D.B."/>
            <person name="Kent A.D."/>
        </authorList>
    </citation>
    <scope>NUCLEOTIDE SEQUENCE</scope>
</reference>
<sequence length="173" mass="19490">MIEWRRELAGGWLRATRPRLDCLRSRFPSHGGKGGSSGLIGKGEGRSEMEEGRGTAWESLERGVRGRGCEKVVRGDRTGTKREMEKWRNDRMEEGARQGWLRATRPRSDRLRIRSPSHGGEGRLSGPIKKGEGRSEMEEGRGTAWESLERGVRGRGCEVWKMEEEERGGGARV</sequence>
<name>A0A2N9EQL1_FAGSY</name>
<feature type="compositionally biased region" description="Basic and acidic residues" evidence="1">
    <location>
        <begin position="43"/>
        <end position="56"/>
    </location>
</feature>
<evidence type="ECO:0000256" key="1">
    <source>
        <dbReference type="SAM" id="MobiDB-lite"/>
    </source>
</evidence>
<feature type="region of interest" description="Disordered" evidence="1">
    <location>
        <begin position="26"/>
        <end position="56"/>
    </location>
</feature>
<feature type="compositionally biased region" description="Gly residues" evidence="1">
    <location>
        <begin position="31"/>
        <end position="42"/>
    </location>
</feature>
<feature type="region of interest" description="Disordered" evidence="1">
    <location>
        <begin position="97"/>
        <end position="146"/>
    </location>
</feature>
<proteinExistence type="predicted"/>
<dbReference type="AlphaFoldDB" id="A0A2N9EQL1"/>